<dbReference type="STRING" id="414703.SAMN04488125_11879"/>
<evidence type="ECO:0000259" key="5">
    <source>
        <dbReference type="Pfam" id="PF00496"/>
    </source>
</evidence>
<comment type="subcellular location">
    <subcellularLocation>
        <location evidence="1">Periplasm</location>
    </subcellularLocation>
</comment>
<evidence type="ECO:0000256" key="1">
    <source>
        <dbReference type="ARBA" id="ARBA00004418"/>
    </source>
</evidence>
<dbReference type="PANTHER" id="PTHR30290">
    <property type="entry name" value="PERIPLASMIC BINDING COMPONENT OF ABC TRANSPORTER"/>
    <property type="match status" value="1"/>
</dbReference>
<dbReference type="Pfam" id="PF00496">
    <property type="entry name" value="SBP_bac_5"/>
    <property type="match status" value="1"/>
</dbReference>
<protein>
    <submittedName>
        <fullName evidence="6">Peptide/nickel transport system substrate-binding protein</fullName>
    </submittedName>
</protein>
<reference evidence="7" key="1">
    <citation type="submission" date="2016-10" db="EMBL/GenBank/DDBJ databases">
        <authorList>
            <person name="Varghese N."/>
            <person name="Submissions S."/>
        </authorList>
    </citation>
    <scope>NUCLEOTIDE SEQUENCE [LARGE SCALE GENOMIC DNA]</scope>
    <source>
        <strain evidence="7">CGMCC 1.6474</strain>
    </source>
</reference>
<dbReference type="Gene3D" id="3.10.105.10">
    <property type="entry name" value="Dipeptide-binding Protein, Domain 3"/>
    <property type="match status" value="1"/>
</dbReference>
<keyword evidence="7" id="KW-1185">Reference proteome</keyword>
<name>A0A1I4IVU2_9HYPH</name>
<dbReference type="SUPFAM" id="SSF53850">
    <property type="entry name" value="Periplasmic binding protein-like II"/>
    <property type="match status" value="1"/>
</dbReference>
<dbReference type="PANTHER" id="PTHR30290:SF10">
    <property type="entry name" value="PERIPLASMIC OLIGOPEPTIDE-BINDING PROTEIN-RELATED"/>
    <property type="match status" value="1"/>
</dbReference>
<gene>
    <name evidence="6" type="ORF">SAMN04488125_11879</name>
</gene>
<dbReference type="Proteomes" id="UP000198804">
    <property type="component" value="Unassembled WGS sequence"/>
</dbReference>
<evidence type="ECO:0000313" key="6">
    <source>
        <dbReference type="EMBL" id="SFL58434.1"/>
    </source>
</evidence>
<dbReference type="EMBL" id="FOSV01000018">
    <property type="protein sequence ID" value="SFL58434.1"/>
    <property type="molecule type" value="Genomic_DNA"/>
</dbReference>
<evidence type="ECO:0000256" key="4">
    <source>
        <dbReference type="ARBA" id="ARBA00022729"/>
    </source>
</evidence>
<evidence type="ECO:0000313" key="7">
    <source>
        <dbReference type="Proteomes" id="UP000198804"/>
    </source>
</evidence>
<keyword evidence="3" id="KW-0813">Transport</keyword>
<dbReference type="InterPro" id="IPR000914">
    <property type="entry name" value="SBP_5_dom"/>
</dbReference>
<evidence type="ECO:0000256" key="2">
    <source>
        <dbReference type="ARBA" id="ARBA00005695"/>
    </source>
</evidence>
<comment type="similarity">
    <text evidence="2">Belongs to the bacterial solute-binding protein 5 family.</text>
</comment>
<feature type="domain" description="Solute-binding protein family 5" evidence="5">
    <location>
        <begin position="8"/>
        <end position="198"/>
    </location>
</feature>
<dbReference type="GO" id="GO:0030313">
    <property type="term" value="C:cell envelope"/>
    <property type="evidence" value="ECO:0007669"/>
    <property type="project" value="UniProtKB-SubCell"/>
</dbReference>
<proteinExistence type="inferred from homology"/>
<organism evidence="6 7">
    <name type="scientific">Methylorubrum salsuginis</name>
    <dbReference type="NCBI Taxonomy" id="414703"/>
    <lineage>
        <taxon>Bacteria</taxon>
        <taxon>Pseudomonadati</taxon>
        <taxon>Pseudomonadota</taxon>
        <taxon>Alphaproteobacteria</taxon>
        <taxon>Hyphomicrobiales</taxon>
        <taxon>Methylobacteriaceae</taxon>
        <taxon>Methylorubrum</taxon>
    </lineage>
</organism>
<dbReference type="AlphaFoldDB" id="A0A1I4IVU2"/>
<dbReference type="Gene3D" id="3.40.190.10">
    <property type="entry name" value="Periplasmic binding protein-like II"/>
    <property type="match status" value="1"/>
</dbReference>
<accession>A0A1I4IVU2</accession>
<dbReference type="GO" id="GO:0015833">
    <property type="term" value="P:peptide transport"/>
    <property type="evidence" value="ECO:0007669"/>
    <property type="project" value="TreeGrafter"/>
</dbReference>
<dbReference type="InterPro" id="IPR039424">
    <property type="entry name" value="SBP_5"/>
</dbReference>
<evidence type="ECO:0000256" key="3">
    <source>
        <dbReference type="ARBA" id="ARBA00022448"/>
    </source>
</evidence>
<keyword evidence="4" id="KW-0732">Signal</keyword>
<dbReference type="GO" id="GO:1904680">
    <property type="term" value="F:peptide transmembrane transporter activity"/>
    <property type="evidence" value="ECO:0007669"/>
    <property type="project" value="TreeGrafter"/>
</dbReference>
<sequence length="314" mass="34842">MLTSGVSQLDKRSPEVVMEPNTKYWNKDRTPSVRIVFDNIISKSDALKAVAAGDGKVDIVTMVTPAEAQAFKSDNAKIVMAKAKTVLVGVLNQNKPDSPWKDVKVRQAMNMAIDRKTLIEKGEGGHAELIPAMIQPGRFGYNDGLKPYALDAAKASEVLKAAKIPDATVAIGAGEDQKALFDAMTEQLAKVGLKTKMVDPKGDDFDVKLVWHFDWSPQFPVGVVHREFFGKDGAFRAMPEDPQFDAMFTKLLATPKLEDQEPIVRDIEKYEYDQANVLFLYSPHTLFAVSNRVSFQPYDTFMLELAETKIVKGK</sequence>